<dbReference type="EMBL" id="UINC01202999">
    <property type="protein sequence ID" value="SVE23055.1"/>
    <property type="molecule type" value="Genomic_DNA"/>
</dbReference>
<feature type="non-terminal residue" evidence="1">
    <location>
        <position position="27"/>
    </location>
</feature>
<evidence type="ECO:0000313" key="1">
    <source>
        <dbReference type="EMBL" id="SVE23055.1"/>
    </source>
</evidence>
<proteinExistence type="predicted"/>
<gene>
    <name evidence="1" type="ORF">METZ01_LOCUS475909</name>
</gene>
<reference evidence="1" key="1">
    <citation type="submission" date="2018-05" db="EMBL/GenBank/DDBJ databases">
        <authorList>
            <person name="Lanie J.A."/>
            <person name="Ng W.-L."/>
            <person name="Kazmierczak K.M."/>
            <person name="Andrzejewski T.M."/>
            <person name="Davidsen T.M."/>
            <person name="Wayne K.J."/>
            <person name="Tettelin H."/>
            <person name="Glass J.I."/>
            <person name="Rusch D."/>
            <person name="Podicherti R."/>
            <person name="Tsui H.-C.T."/>
            <person name="Winkler M.E."/>
        </authorList>
    </citation>
    <scope>NUCLEOTIDE SEQUENCE</scope>
</reference>
<protein>
    <submittedName>
        <fullName evidence="1">Uncharacterized protein</fullName>
    </submittedName>
</protein>
<accession>A0A383BUX7</accession>
<dbReference type="AlphaFoldDB" id="A0A383BUX7"/>
<organism evidence="1">
    <name type="scientific">marine metagenome</name>
    <dbReference type="NCBI Taxonomy" id="408172"/>
    <lineage>
        <taxon>unclassified sequences</taxon>
        <taxon>metagenomes</taxon>
        <taxon>ecological metagenomes</taxon>
    </lineage>
</organism>
<sequence>MIQFMRSCLSTDIGSIPIGLSVIFRTS</sequence>
<name>A0A383BUX7_9ZZZZ</name>